<dbReference type="GO" id="GO:0020037">
    <property type="term" value="F:heme binding"/>
    <property type="evidence" value="ECO:0007669"/>
    <property type="project" value="InterPro"/>
</dbReference>
<feature type="chain" id="PRO_5020916519" evidence="5">
    <location>
        <begin position="24"/>
        <end position="217"/>
    </location>
</feature>
<feature type="domain" description="Cytochrome c" evidence="6">
    <location>
        <begin position="102"/>
        <end position="195"/>
    </location>
</feature>
<name>A0A4Q7MSZ7_9BACT</name>
<protein>
    <submittedName>
        <fullName evidence="7">Quinol:cytochrome c oxidoreductase monoheme cytochrome subunit</fullName>
    </submittedName>
</protein>
<organism evidence="7 8">
    <name type="scientific">Pseudobacter ginsenosidimutans</name>
    <dbReference type="NCBI Taxonomy" id="661488"/>
    <lineage>
        <taxon>Bacteria</taxon>
        <taxon>Pseudomonadati</taxon>
        <taxon>Bacteroidota</taxon>
        <taxon>Chitinophagia</taxon>
        <taxon>Chitinophagales</taxon>
        <taxon>Chitinophagaceae</taxon>
        <taxon>Pseudobacter</taxon>
    </lineage>
</organism>
<dbReference type="InterPro" id="IPR009056">
    <property type="entry name" value="Cyt_c-like_dom"/>
</dbReference>
<accession>A0A4Q7MSZ7</accession>
<dbReference type="Pfam" id="PF13442">
    <property type="entry name" value="Cytochrome_CBB3"/>
    <property type="match status" value="1"/>
</dbReference>
<sequence length="217" mass="23222">MKKLSIIAVFVLAIVAWSCSDTSRNPGKAYMPDMAYSVAVESYTPLDTFKALGINYNAKPVPGTIKRGEMFPFPIAHDKQGETVNYEASKAVPNPITAMSPEQHTEAERLYLINCGICHGAKLDGAGVLHKRSDGTDGPYAAAPANLATNATYVNMPAGQMMYSVTYGKNLMGSYASQLSTTQRWMVIAYVKAKQAEANGAATEEAKPAAADTTAKK</sequence>
<dbReference type="Gene3D" id="1.10.760.10">
    <property type="entry name" value="Cytochrome c-like domain"/>
    <property type="match status" value="1"/>
</dbReference>
<keyword evidence="8" id="KW-1185">Reference proteome</keyword>
<keyword evidence="2 4" id="KW-0479">Metal-binding</keyword>
<comment type="caution">
    <text evidence="7">The sequence shown here is derived from an EMBL/GenBank/DDBJ whole genome shotgun (WGS) entry which is preliminary data.</text>
</comment>
<keyword evidence="3 4" id="KW-0408">Iron</keyword>
<dbReference type="OrthoDB" id="9796771at2"/>
<evidence type="ECO:0000313" key="8">
    <source>
        <dbReference type="Proteomes" id="UP000293874"/>
    </source>
</evidence>
<dbReference type="AlphaFoldDB" id="A0A4Q7MSZ7"/>
<evidence type="ECO:0000256" key="3">
    <source>
        <dbReference type="ARBA" id="ARBA00023004"/>
    </source>
</evidence>
<dbReference type="Proteomes" id="UP000293874">
    <property type="component" value="Unassembled WGS sequence"/>
</dbReference>
<dbReference type="GO" id="GO:0046872">
    <property type="term" value="F:metal ion binding"/>
    <property type="evidence" value="ECO:0007669"/>
    <property type="project" value="UniProtKB-KW"/>
</dbReference>
<feature type="signal peptide" evidence="5">
    <location>
        <begin position="1"/>
        <end position="23"/>
    </location>
</feature>
<evidence type="ECO:0000256" key="5">
    <source>
        <dbReference type="SAM" id="SignalP"/>
    </source>
</evidence>
<dbReference type="RefSeq" id="WP_130542400.1">
    <property type="nucleotide sequence ID" value="NZ_CP042431.1"/>
</dbReference>
<proteinExistence type="predicted"/>
<keyword evidence="5" id="KW-0732">Signal</keyword>
<evidence type="ECO:0000259" key="6">
    <source>
        <dbReference type="PROSITE" id="PS51007"/>
    </source>
</evidence>
<dbReference type="InterPro" id="IPR036909">
    <property type="entry name" value="Cyt_c-like_dom_sf"/>
</dbReference>
<dbReference type="SUPFAM" id="SSF46626">
    <property type="entry name" value="Cytochrome c"/>
    <property type="match status" value="1"/>
</dbReference>
<evidence type="ECO:0000256" key="4">
    <source>
        <dbReference type="PROSITE-ProRule" id="PRU00433"/>
    </source>
</evidence>
<evidence type="ECO:0000313" key="7">
    <source>
        <dbReference type="EMBL" id="RZS71935.1"/>
    </source>
</evidence>
<evidence type="ECO:0000256" key="1">
    <source>
        <dbReference type="ARBA" id="ARBA00022617"/>
    </source>
</evidence>
<reference evidence="7 8" key="1">
    <citation type="submission" date="2019-02" db="EMBL/GenBank/DDBJ databases">
        <title>Genomic Encyclopedia of Type Strains, Phase IV (KMG-IV): sequencing the most valuable type-strain genomes for metagenomic binning, comparative biology and taxonomic classification.</title>
        <authorList>
            <person name="Goeker M."/>
        </authorList>
    </citation>
    <scope>NUCLEOTIDE SEQUENCE [LARGE SCALE GENOMIC DNA]</scope>
    <source>
        <strain evidence="7 8">DSM 18116</strain>
    </source>
</reference>
<dbReference type="PROSITE" id="PS51007">
    <property type="entry name" value="CYTC"/>
    <property type="match status" value="1"/>
</dbReference>
<gene>
    <name evidence="7" type="ORF">EV199_3848</name>
</gene>
<dbReference type="GO" id="GO:0009055">
    <property type="term" value="F:electron transfer activity"/>
    <property type="evidence" value="ECO:0007669"/>
    <property type="project" value="InterPro"/>
</dbReference>
<dbReference type="EMBL" id="SGXA01000002">
    <property type="protein sequence ID" value="RZS71935.1"/>
    <property type="molecule type" value="Genomic_DNA"/>
</dbReference>
<evidence type="ECO:0000256" key="2">
    <source>
        <dbReference type="ARBA" id="ARBA00022723"/>
    </source>
</evidence>
<dbReference type="PANTHER" id="PTHR40394">
    <property type="entry name" value="LIPOPROTEIN-RELATED"/>
    <property type="match status" value="1"/>
</dbReference>
<keyword evidence="1 4" id="KW-0349">Heme</keyword>
<dbReference type="PANTHER" id="PTHR40394:SF2">
    <property type="entry name" value="QUINOL:CYTOCHROME C OXIDOREDUCTASE MEMBRANE PROTEIN"/>
    <property type="match status" value="1"/>
</dbReference>